<dbReference type="GO" id="GO:0030599">
    <property type="term" value="F:pectinesterase activity"/>
    <property type="evidence" value="ECO:0007669"/>
    <property type="project" value="UniProtKB-UniRule"/>
</dbReference>
<dbReference type="EC" id="3.1.1.11" evidence="3 8"/>
<keyword evidence="4 8" id="KW-0378">Hydrolase</keyword>
<keyword evidence="8" id="KW-0961">Cell wall biogenesis/degradation</keyword>
<dbReference type="PROSITE" id="PS00503">
    <property type="entry name" value="PECTINESTERASE_2"/>
    <property type="match status" value="1"/>
</dbReference>
<dbReference type="GO" id="GO:0042545">
    <property type="term" value="P:cell wall modification"/>
    <property type="evidence" value="ECO:0007669"/>
    <property type="project" value="UniProtKB-UniRule"/>
</dbReference>
<feature type="compositionally biased region" description="Low complexity" evidence="9">
    <location>
        <begin position="265"/>
        <end position="278"/>
    </location>
</feature>
<feature type="region of interest" description="Disordered" evidence="9">
    <location>
        <begin position="265"/>
        <end position="285"/>
    </location>
</feature>
<comment type="pathway">
    <text evidence="1 8">Glycan metabolism; pectin degradation; 2-dehydro-3-deoxy-D-gluconate from pectin: step 1/5.</text>
</comment>
<dbReference type="InParanoid" id="A0A1Z5T219"/>
<evidence type="ECO:0000256" key="9">
    <source>
        <dbReference type="SAM" id="MobiDB-lite"/>
    </source>
</evidence>
<dbReference type="AlphaFoldDB" id="A0A1Z5T219"/>
<dbReference type="VEuPathDB" id="FungiDB:BTJ68_08395"/>
<dbReference type="PANTHER" id="PTHR31321:SF127">
    <property type="entry name" value="PECTINESTERASE"/>
    <property type="match status" value="1"/>
</dbReference>
<dbReference type="InterPro" id="IPR033131">
    <property type="entry name" value="Pectinesterase_Asp_AS"/>
</dbReference>
<sequence length="428" mass="46510">MHIILSVLSFAAGLARALTSPPPGALVVGKDYAKIQDAVDILNTTSAAEQIIFIEAGKYHEQVDIPALLGPLTVYGYSEDASGYAGNQVVLIYSDALANEDNDYATATLRVRTSDFKMYNVDVKNTYGQADTDGQALAISAEAENQGYYGCGFYGYQDTVLAETGSQLYAKCYIEGATDFIFGQRAAAWFDGCDIRVLEASLGFITASGRSSNDTSYYVINSTEYKNSGAGSEGTRASFASTLGEPMLINEVLGSDYETPLSKVDSAVDDAPASPSDAKPTKHRRSSSIVEGVFNINDLEKENVDIKLAPETQKLNWKLNQSPATIEDKEALGKLLTTPPIRKIDLKWPLGLEVTARNKMGVTIKDACDAIYKQFKKKADDELEKPYLAGFEWDREECYTKFIVHQKSTGEAPVGGSSKKKKNKGEEA</sequence>
<evidence type="ECO:0000256" key="3">
    <source>
        <dbReference type="ARBA" id="ARBA00013229"/>
    </source>
</evidence>
<comment type="caution">
    <text evidence="12">The sequence shown here is derived from an EMBL/GenBank/DDBJ whole genome shotgun (WGS) entry which is preliminary data.</text>
</comment>
<feature type="region of interest" description="Disordered" evidence="9">
    <location>
        <begin position="408"/>
        <end position="428"/>
    </location>
</feature>
<comment type="similarity">
    <text evidence="2">Belongs to the pectinesterase family.</text>
</comment>
<keyword evidence="8" id="KW-0964">Secreted</keyword>
<organism evidence="12 13">
    <name type="scientific">Hortaea werneckii EXF-2000</name>
    <dbReference type="NCBI Taxonomy" id="1157616"/>
    <lineage>
        <taxon>Eukaryota</taxon>
        <taxon>Fungi</taxon>
        <taxon>Dikarya</taxon>
        <taxon>Ascomycota</taxon>
        <taxon>Pezizomycotina</taxon>
        <taxon>Dothideomycetes</taxon>
        <taxon>Dothideomycetidae</taxon>
        <taxon>Mycosphaerellales</taxon>
        <taxon>Teratosphaeriaceae</taxon>
        <taxon>Hortaea</taxon>
    </lineage>
</organism>
<evidence type="ECO:0000256" key="2">
    <source>
        <dbReference type="ARBA" id="ARBA00008891"/>
    </source>
</evidence>
<evidence type="ECO:0000259" key="11">
    <source>
        <dbReference type="Pfam" id="PF20415"/>
    </source>
</evidence>
<gene>
    <name evidence="12" type="ORF">BTJ68_08395</name>
</gene>
<dbReference type="InterPro" id="IPR046522">
    <property type="entry name" value="DUF6699"/>
</dbReference>
<proteinExistence type="inferred from homology"/>
<feature type="chain" id="PRO_5011834561" description="Pectinesterase" evidence="8">
    <location>
        <begin position="18"/>
        <end position="428"/>
    </location>
</feature>
<comment type="subcellular location">
    <subcellularLocation>
        <location evidence="8">Secreted</location>
    </subcellularLocation>
</comment>
<evidence type="ECO:0000256" key="8">
    <source>
        <dbReference type="RuleBase" id="RU000589"/>
    </source>
</evidence>
<feature type="signal peptide" evidence="8">
    <location>
        <begin position="1"/>
        <end position="17"/>
    </location>
</feature>
<dbReference type="InterPro" id="IPR000070">
    <property type="entry name" value="Pectinesterase_cat"/>
</dbReference>
<keyword evidence="13" id="KW-1185">Reference proteome</keyword>
<feature type="domain" description="DUF6699" evidence="11">
    <location>
        <begin position="305"/>
        <end position="384"/>
    </location>
</feature>
<evidence type="ECO:0000256" key="7">
    <source>
        <dbReference type="PROSITE-ProRule" id="PRU10040"/>
    </source>
</evidence>
<dbReference type="SUPFAM" id="SSF51126">
    <property type="entry name" value="Pectin lyase-like"/>
    <property type="match status" value="1"/>
</dbReference>
<keyword evidence="5 8" id="KW-0063">Aspartyl esterase</keyword>
<dbReference type="UniPathway" id="UPA00545">
    <property type="reaction ID" value="UER00823"/>
</dbReference>
<dbReference type="Pfam" id="PF20415">
    <property type="entry name" value="DUF6699"/>
    <property type="match status" value="1"/>
</dbReference>
<dbReference type="Proteomes" id="UP000194280">
    <property type="component" value="Unassembled WGS sequence"/>
</dbReference>
<protein>
    <recommendedName>
        <fullName evidence="3 8">Pectinesterase</fullName>
        <ecNumber evidence="3 8">3.1.1.11</ecNumber>
    </recommendedName>
</protein>
<evidence type="ECO:0000256" key="5">
    <source>
        <dbReference type="ARBA" id="ARBA00023085"/>
    </source>
</evidence>
<evidence type="ECO:0000256" key="1">
    <source>
        <dbReference type="ARBA" id="ARBA00005184"/>
    </source>
</evidence>
<dbReference type="InterPro" id="IPR011050">
    <property type="entry name" value="Pectin_lyase_fold/virulence"/>
</dbReference>
<dbReference type="GO" id="GO:0005576">
    <property type="term" value="C:extracellular region"/>
    <property type="evidence" value="ECO:0007669"/>
    <property type="project" value="UniProtKB-SubCell"/>
</dbReference>
<accession>A0A1Z5T219</accession>
<dbReference type="PANTHER" id="PTHR31321">
    <property type="entry name" value="ACYL-COA THIOESTER HYDROLASE YBHC-RELATED"/>
    <property type="match status" value="1"/>
</dbReference>
<reference evidence="12 13" key="1">
    <citation type="submission" date="2017-01" db="EMBL/GenBank/DDBJ databases">
        <title>The recent genome duplication of the halophilic yeast Hortaea werneckii: insights from long-read sequencing.</title>
        <authorList>
            <person name="Sinha S."/>
            <person name="Flibotte S."/>
            <person name="Neira M."/>
            <person name="Lenassi M."/>
            <person name="Gostincar C."/>
            <person name="Stajich J.E."/>
            <person name="Nislow C.E."/>
        </authorList>
    </citation>
    <scope>NUCLEOTIDE SEQUENCE [LARGE SCALE GENOMIC DNA]</scope>
    <source>
        <strain evidence="12 13">EXF-2000</strain>
    </source>
</reference>
<evidence type="ECO:0000259" key="10">
    <source>
        <dbReference type="Pfam" id="PF01095"/>
    </source>
</evidence>
<feature type="compositionally biased region" description="Basic residues" evidence="9">
    <location>
        <begin position="418"/>
        <end position="428"/>
    </location>
</feature>
<dbReference type="InterPro" id="IPR012334">
    <property type="entry name" value="Pectin_lyas_fold"/>
</dbReference>
<feature type="domain" description="Pectinesterase catalytic" evidence="10">
    <location>
        <begin position="31"/>
        <end position="226"/>
    </location>
</feature>
<keyword evidence="8" id="KW-0732">Signal</keyword>
<comment type="function">
    <text evidence="8">Involved in maceration and soft-rotting of plant tissue.</text>
</comment>
<comment type="catalytic activity">
    <reaction evidence="6 8">
        <text>[(1-&gt;4)-alpha-D-galacturonosyl methyl ester](n) + n H2O = [(1-&gt;4)-alpha-D-galacturonosyl](n) + n methanol + n H(+)</text>
        <dbReference type="Rhea" id="RHEA:22380"/>
        <dbReference type="Rhea" id="RHEA-COMP:14570"/>
        <dbReference type="Rhea" id="RHEA-COMP:14573"/>
        <dbReference type="ChEBI" id="CHEBI:15377"/>
        <dbReference type="ChEBI" id="CHEBI:15378"/>
        <dbReference type="ChEBI" id="CHEBI:17790"/>
        <dbReference type="ChEBI" id="CHEBI:140522"/>
        <dbReference type="ChEBI" id="CHEBI:140523"/>
        <dbReference type="EC" id="3.1.1.11"/>
    </reaction>
</comment>
<dbReference type="EMBL" id="MUNK01000154">
    <property type="protein sequence ID" value="OTA28880.1"/>
    <property type="molecule type" value="Genomic_DNA"/>
</dbReference>
<feature type="active site" evidence="7">
    <location>
        <position position="179"/>
    </location>
</feature>
<evidence type="ECO:0000256" key="4">
    <source>
        <dbReference type="ARBA" id="ARBA00022801"/>
    </source>
</evidence>
<dbReference type="Gene3D" id="2.160.20.10">
    <property type="entry name" value="Single-stranded right-handed beta-helix, Pectin lyase-like"/>
    <property type="match status" value="1"/>
</dbReference>
<name>A0A1Z5T219_HORWE</name>
<evidence type="ECO:0000313" key="12">
    <source>
        <dbReference type="EMBL" id="OTA28880.1"/>
    </source>
</evidence>
<evidence type="ECO:0000313" key="13">
    <source>
        <dbReference type="Proteomes" id="UP000194280"/>
    </source>
</evidence>
<dbReference type="GO" id="GO:0045490">
    <property type="term" value="P:pectin catabolic process"/>
    <property type="evidence" value="ECO:0007669"/>
    <property type="project" value="UniProtKB-UniRule"/>
</dbReference>
<dbReference type="Pfam" id="PF01095">
    <property type="entry name" value="Pectinesterase"/>
    <property type="match status" value="1"/>
</dbReference>
<evidence type="ECO:0000256" key="6">
    <source>
        <dbReference type="ARBA" id="ARBA00047928"/>
    </source>
</evidence>